<sequence>MSARLFLSKPDPRQNPNCKATGQPDEDLLEECLPKNDMDKNDSNKETACNIECCDPHFER</sequence>
<reference evidence="3" key="1">
    <citation type="submission" date="2017-04" db="EMBL/GenBank/DDBJ databases">
        <authorList>
            <person name="Varghese N."/>
            <person name="Submissions S."/>
        </authorList>
    </citation>
    <scope>NUCLEOTIDE SEQUENCE [LARGE SCALE GENOMIC DNA]</scope>
</reference>
<proteinExistence type="predicted"/>
<evidence type="ECO:0000313" key="3">
    <source>
        <dbReference type="Proteomes" id="UP000194420"/>
    </source>
</evidence>
<feature type="region of interest" description="Disordered" evidence="1">
    <location>
        <begin position="1"/>
        <end position="25"/>
    </location>
</feature>
<organism evidence="2 3">
    <name type="scientific">Altererythrobacter xiamenensis</name>
    <dbReference type="NCBI Taxonomy" id="1316679"/>
    <lineage>
        <taxon>Bacteria</taxon>
        <taxon>Pseudomonadati</taxon>
        <taxon>Pseudomonadota</taxon>
        <taxon>Alphaproteobacteria</taxon>
        <taxon>Sphingomonadales</taxon>
        <taxon>Erythrobacteraceae</taxon>
        <taxon>Altererythrobacter</taxon>
    </lineage>
</organism>
<name>A0A1Y6EAJ9_9SPHN</name>
<dbReference type="AlphaFoldDB" id="A0A1Y6EAJ9"/>
<dbReference type="Proteomes" id="UP000194420">
    <property type="component" value="Unassembled WGS sequence"/>
</dbReference>
<keyword evidence="3" id="KW-1185">Reference proteome</keyword>
<gene>
    <name evidence="2" type="ORF">SAMN06297468_0004</name>
</gene>
<accession>A0A1Y6EAJ9</accession>
<evidence type="ECO:0000313" key="2">
    <source>
        <dbReference type="EMBL" id="SMQ57652.1"/>
    </source>
</evidence>
<protein>
    <submittedName>
        <fullName evidence="2">Uncharacterized protein</fullName>
    </submittedName>
</protein>
<dbReference type="EMBL" id="FXWG01000001">
    <property type="protein sequence ID" value="SMQ57652.1"/>
    <property type="molecule type" value="Genomic_DNA"/>
</dbReference>
<evidence type="ECO:0000256" key="1">
    <source>
        <dbReference type="SAM" id="MobiDB-lite"/>
    </source>
</evidence>